<dbReference type="Pfam" id="PF01575">
    <property type="entry name" value="MaoC_dehydratas"/>
    <property type="match status" value="1"/>
</dbReference>
<dbReference type="InterPro" id="IPR050830">
    <property type="entry name" value="Fungal_FAS"/>
</dbReference>
<keyword evidence="11" id="KW-1185">Reference proteome</keyword>
<dbReference type="Gene3D" id="3.40.47.10">
    <property type="match status" value="1"/>
</dbReference>
<feature type="domain" description="Malonyl-CoA:ACP transacylase (MAT)" evidence="5">
    <location>
        <begin position="1371"/>
        <end position="1570"/>
    </location>
</feature>
<dbReference type="InterPro" id="IPR040883">
    <property type="entry name" value="FAS_meander"/>
</dbReference>
<dbReference type="RefSeq" id="XP_040748255.1">
    <property type="nucleotide sequence ID" value="XM_040886391.1"/>
</dbReference>
<dbReference type="InterPro" id="IPR003965">
    <property type="entry name" value="Fatty_acid_synthase"/>
</dbReference>
<dbReference type="Pfam" id="PF00698">
    <property type="entry name" value="Acyl_transf_1"/>
    <property type="match status" value="1"/>
</dbReference>
<dbReference type="Gene3D" id="3.30.1120.100">
    <property type="match status" value="1"/>
</dbReference>
<evidence type="ECO:0000259" key="7">
    <source>
        <dbReference type="Pfam" id="PF08354"/>
    </source>
</evidence>
<dbReference type="Gene3D" id="3.30.70.2490">
    <property type="match status" value="1"/>
</dbReference>
<feature type="domain" description="Fatty acid synthase meander beta sheet" evidence="8">
    <location>
        <begin position="920"/>
        <end position="995"/>
    </location>
</feature>
<organism evidence="10 11">
    <name type="scientific">Linderina pennispora</name>
    <dbReference type="NCBI Taxonomy" id="61395"/>
    <lineage>
        <taxon>Eukaryota</taxon>
        <taxon>Fungi</taxon>
        <taxon>Fungi incertae sedis</taxon>
        <taxon>Zoopagomycota</taxon>
        <taxon>Kickxellomycotina</taxon>
        <taxon>Kickxellomycetes</taxon>
        <taxon>Kickxellales</taxon>
        <taxon>Kickxellaceae</taxon>
        <taxon>Linderina</taxon>
    </lineage>
</organism>
<keyword evidence="4" id="KW-0560">Oxidoreductase</keyword>
<dbReference type="GO" id="GO:0004312">
    <property type="term" value="F:fatty acid synthase activity"/>
    <property type="evidence" value="ECO:0007669"/>
    <property type="project" value="InterPro"/>
</dbReference>
<dbReference type="Proteomes" id="UP000193922">
    <property type="component" value="Unassembled WGS sequence"/>
</dbReference>
<dbReference type="InterPro" id="IPR013565">
    <property type="entry name" value="Fas1/AflB-like_central"/>
</dbReference>
<evidence type="ECO:0000259" key="8">
    <source>
        <dbReference type="Pfam" id="PF17951"/>
    </source>
</evidence>
<reference evidence="10 11" key="1">
    <citation type="submission" date="2016-07" db="EMBL/GenBank/DDBJ databases">
        <title>Pervasive Adenine N6-methylation of Active Genes in Fungi.</title>
        <authorList>
            <consortium name="DOE Joint Genome Institute"/>
            <person name="Mondo S.J."/>
            <person name="Dannebaum R.O."/>
            <person name="Kuo R.C."/>
            <person name="Labutti K."/>
            <person name="Haridas S."/>
            <person name="Kuo A."/>
            <person name="Salamov A."/>
            <person name="Ahrendt S.R."/>
            <person name="Lipzen A."/>
            <person name="Sullivan W."/>
            <person name="Andreopoulos W.B."/>
            <person name="Clum A."/>
            <person name="Lindquist E."/>
            <person name="Daum C."/>
            <person name="Ramamoorthy G.K."/>
            <person name="Gryganskyi A."/>
            <person name="Culley D."/>
            <person name="Magnuson J.K."/>
            <person name="James T.Y."/>
            <person name="O'Malley M.A."/>
            <person name="Stajich J.E."/>
            <person name="Spatafora J.W."/>
            <person name="Visel A."/>
            <person name="Grigoriev I.V."/>
        </authorList>
    </citation>
    <scope>NUCLEOTIDE SEQUENCE [LARGE SCALE GENOMIC DNA]</scope>
    <source>
        <strain evidence="10 11">ATCC 12442</strain>
    </source>
</reference>
<protein>
    <submittedName>
        <fullName evidence="10">Uncharacterized protein</fullName>
    </submittedName>
</protein>
<dbReference type="STRING" id="61395.A0A1Y1WPJ5"/>
<dbReference type="InterPro" id="IPR029069">
    <property type="entry name" value="HotDog_dom_sf"/>
</dbReference>
<dbReference type="GO" id="GO:0006633">
    <property type="term" value="P:fatty acid biosynthetic process"/>
    <property type="evidence" value="ECO:0007669"/>
    <property type="project" value="InterPro"/>
</dbReference>
<dbReference type="InterPro" id="IPR013785">
    <property type="entry name" value="Aldolase_TIM"/>
</dbReference>
<dbReference type="EMBL" id="MCFD01000001">
    <property type="protein sequence ID" value="ORX75044.1"/>
    <property type="molecule type" value="Genomic_DNA"/>
</dbReference>
<proteinExistence type="predicted"/>
<evidence type="ECO:0000256" key="1">
    <source>
        <dbReference type="ARBA" id="ARBA00022679"/>
    </source>
</evidence>
<feature type="domain" description="MaoC-like" evidence="6">
    <location>
        <begin position="1239"/>
        <end position="1339"/>
    </location>
</feature>
<accession>A0A1Y1WPJ5</accession>
<evidence type="ECO:0000256" key="3">
    <source>
        <dbReference type="ARBA" id="ARBA00022857"/>
    </source>
</evidence>
<evidence type="ECO:0000259" key="9">
    <source>
        <dbReference type="Pfam" id="PF18314"/>
    </source>
</evidence>
<keyword evidence="1" id="KW-0808">Transferase</keyword>
<dbReference type="PRINTS" id="PR01483">
    <property type="entry name" value="FASYNTHASE"/>
</dbReference>
<dbReference type="Gene3D" id="3.20.20.70">
    <property type="entry name" value="Aldolase class I"/>
    <property type="match status" value="1"/>
</dbReference>
<dbReference type="Gene3D" id="3.30.70.3330">
    <property type="match status" value="1"/>
</dbReference>
<dbReference type="SUPFAM" id="SSF54637">
    <property type="entry name" value="Thioesterase/thiol ester dehydrase-isomerase"/>
    <property type="match status" value="1"/>
</dbReference>
<evidence type="ECO:0000313" key="11">
    <source>
        <dbReference type="Proteomes" id="UP000193922"/>
    </source>
</evidence>
<dbReference type="Gene3D" id="1.20.930.70">
    <property type="match status" value="1"/>
</dbReference>
<dbReference type="InterPro" id="IPR002539">
    <property type="entry name" value="MaoC-like_dom"/>
</dbReference>
<dbReference type="GeneID" id="63803039"/>
<dbReference type="GO" id="GO:0005835">
    <property type="term" value="C:fatty acid synthase complex"/>
    <property type="evidence" value="ECO:0007669"/>
    <property type="project" value="InterPro"/>
</dbReference>
<feature type="domain" description="Fatty acid synthase beta subunit AflB /Fas1-like central" evidence="7">
    <location>
        <begin position="571"/>
        <end position="835"/>
    </location>
</feature>
<dbReference type="InterPro" id="IPR041550">
    <property type="entry name" value="FASI_helical"/>
</dbReference>
<dbReference type="SUPFAM" id="SSF52151">
    <property type="entry name" value="FabD/lysophospholipase-like"/>
    <property type="match status" value="1"/>
</dbReference>
<dbReference type="OrthoDB" id="4251012at2759"/>
<dbReference type="Gene3D" id="3.40.366.10">
    <property type="entry name" value="Malonyl-Coenzyme A Acyl Carrier Protein, domain 2"/>
    <property type="match status" value="3"/>
</dbReference>
<evidence type="ECO:0000256" key="2">
    <source>
        <dbReference type="ARBA" id="ARBA00022801"/>
    </source>
</evidence>
<evidence type="ECO:0000259" key="6">
    <source>
        <dbReference type="Pfam" id="PF01575"/>
    </source>
</evidence>
<dbReference type="InterPro" id="IPR036291">
    <property type="entry name" value="NAD(P)-bd_dom_sf"/>
</dbReference>
<dbReference type="Pfam" id="PF08354">
    <property type="entry name" value="Fas1-AflB-like_hel"/>
    <property type="match status" value="1"/>
</dbReference>
<dbReference type="Gene3D" id="3.40.50.720">
    <property type="entry name" value="NAD(P)-binding Rossmann-like Domain"/>
    <property type="match status" value="2"/>
</dbReference>
<dbReference type="InterPro" id="IPR016035">
    <property type="entry name" value="Acyl_Trfase/lysoPLipase"/>
</dbReference>
<keyword evidence="2" id="KW-0378">Hydrolase</keyword>
<dbReference type="SUPFAM" id="SSF51735">
    <property type="entry name" value="NAD(P)-binding Rossmann-fold domains"/>
    <property type="match status" value="1"/>
</dbReference>
<feature type="domain" description="Fatty acid synthase type I helical" evidence="9">
    <location>
        <begin position="1846"/>
        <end position="1970"/>
    </location>
</feature>
<dbReference type="PANTHER" id="PTHR10982:SF21">
    <property type="entry name" value="FATTY ACID SYNTHASE SUBUNIT BETA"/>
    <property type="match status" value="1"/>
</dbReference>
<comment type="caution">
    <text evidence="10">The sequence shown here is derived from an EMBL/GenBank/DDBJ whole genome shotgun (WGS) entry which is preliminary data.</text>
</comment>
<dbReference type="InterPro" id="IPR016039">
    <property type="entry name" value="Thiolase-like"/>
</dbReference>
<keyword evidence="3" id="KW-0521">NADP</keyword>
<dbReference type="GO" id="GO:0019171">
    <property type="term" value="F:(3R)-hydroxyacyl-[acyl-carrier-protein] dehydratase activity"/>
    <property type="evidence" value="ECO:0007669"/>
    <property type="project" value="InterPro"/>
</dbReference>
<dbReference type="PANTHER" id="PTHR10982">
    <property type="entry name" value="MALONYL COA-ACYL CARRIER PROTEIN TRANSACYLASE"/>
    <property type="match status" value="1"/>
</dbReference>
<sequence length="2479" mass="274834">MVHYQVTIHGVAISISDKDSAQAEALVARFPYKDSSFEIETVARFVNFAATENTEVAVAAFQYLHQKYCSIDNIHVVVQQLKLTAEQAQSAVWLLDVYRPLLADFVAEMAGFLLVTTQDSPFTRVYNQPIDLMGWLLHPESRPSMELLAAIYIASPILALIQLMHLMVLYKTLRVTPGELSQSFKSRHCYCGPMIPTVTDEKSFYAKSKKVLGTLIAGSYAIQLLSLSSQKLIAQFNSCYLSPTDHVYLALINTFDLFVVTGRLKVVVQFVQFLRQRCAESSASQVADISYVNSSIVTHCHLLQATGELLPGFVTERDWSYNCGDTQVIPPVKVNGVDISSGVDLDEMVAHVICTRRFDWPSTLKGADATHIVDFSPGGFGAFARLARGIVDGSGADIFQRDIRSVVQSMDWRRAFSPRLVQVKSDNQIHINSPMFHALGRPPVMVSTVEPSTTSVQLVAAAINAGYHAELSTTGITSTGQLQKQVADLVQLIEPGQDIALCCDYSNQEQWEVLFPEILRMRQAGQPITAAATDIIAGMRGAGLRHITLKAATLADIRATIAISKVDRTFPVILQWMGGRNGGYHSPILDTYSLLRFHRNIVLVAGSGIGDADTAMQYMSGSWSVPFGRPPMPFDGVAIGSCIMVAKESDISDATKQLIAGTAGVGPNEWMDTYSGVAGGVTSITGENGKPMHVIATRAALFAADKQTELLQQKGDSIVQRLNSDYVKPWFSKKADGSVAELQDMTYSEVIRRMIELMYVDDKSCWIDSSLGRIVYDFAKRVEDRFSGCVRECIIRHQLELDDNPLESIRCIERLMATEDIQYFIMLCKRSGQSPDMWMLQGAVSLSANSDYAPSHDAQRQLIPHGPDMLDGIYTAVIQRIQGSYRAKIPAPKRALVQSPIIQRMGDSARTYALPADAASLPELDLWLDILAGPVKSWLRAILTSLSIVQNDKFVANGVRRIMEPRAGQSVTVSDLNGMPQKLEVHGNNAQSDITLRVVHSVRDECFDLVLKYLYCPSRPAMPIVRGLYFGNHYGPNASGVDVAADGEGIPSVYTCQPFVVTADLGRSQCCRSEQWNSDMFDVIHLYNHVEFAPGASILCIGDVIDTDFKVLAPWEPLATMEIGMLFRGHEADAGSAFEYIEKSTSHVVLRSAADISVLQSRQWVTQVDDLFATLAPGSTLEFSLDTRIYLQNERTKKVHIASIEFDSCNVVGNPVQSYLDKYSEDIQEKLVFENGGNPVLPVAGVTTSFQAPTDCWKYSHISGDYNPIHHSAHIASYVGLPGPIIHGMWTSAATRAVVEKYVACGDPERFRLVFPGDCLDVELKHVGMEDGLMLLEGKTINQHGEAVMAFAAKIDQPKTSYIFTWSRCTSSSAAKDVWIRADAYMKTTYGVSLLKIVRENPLSYQVRFSGATGEQIRDNYMGLTRQVVINYVHRSANGLLNSTLFTQPIQTVMSLAHVADMRSKGLIQSSAMFAGHSLGEIGSTGCNRTDSFVRGLLLHASVERDDQGRSQYAMVSVNPSKVVAGFDERSLLRIVKQISKRSGKLLEVINYNVTDQQYVVTGHTSSLAIMGLGKATLITECGHKANATGQLANGIATTVISGVDLLDSVDTFRRLLAQKLTLCGRYIPNMTGSAFEVSREYFSMVYDVQALANWDDALALDQDNAMEEPTIMHVYILETEVESLVANVSTAVPQSQLPTSVVAADPGQNKPIELADVIRARSLVDIPLTSISSQPWDIPWECSVFTLAHCFQTPLLSLWPGITCVKHMDGFFLLAITMEPPRVLPVTMRYTPRRKELSTREPRVDRVVWAPGRIRPLLLSTVPSLTWPRRDLTCAKGSTCKHWSDITNELGDGLTKGTQPLFDKRKSRHLNSYWNWVRQDVFDWINRMILDGAPSDESVDAVRATHMFRNRSHSALIEMLEAWDINSQYACSAIDLVLKACVESCNASPLYRLITKHMRPCTRLHEQSTSQFLANIQKPCLDKFPPIFLRERSQQWTWVHSEERTRVYFGALNEISENGLTFAGTCALITGCSERSLALGLLEGLLSGGAKVVVTTSHYCLEVTRFYENVYRRCGGRGSQLVVVPFNQGSAQDVESLLDYIYSPDGLAWDLDYVLPFAAIPETGRDATNIGSQSELAFRIMLTNVVRMIGAIKTAKVKYQCGDSPALVILPNSPNKGVMGDDGLYSAAKMALLSIYDRWHAEPWSDYVSVAGIDIGWHRMIYEGLEKSGLRTYSRDEMAFCIFGLMTPTIAKLASQGPVDGNFTGGVLSFLETRPIYFNTKRTSSMVMNSIFFHVDSTNPLANHKYKYPRSQMYDKLEHLHQLEGMINLDKVVVVTGFGEVGPFGNSTMRWEMEAHGEFLLEGCTHYTGWVDAKSNEPVHDMDVKARYEPYILEHTGIRLIEPELHDGYDPLKKEMMPLNHLRPVPRRQANFKRGNGDSVDIWENADGSWSVKFLKGAVLLVPKALRFDRCAASQLPT</sequence>
<dbReference type="Pfam" id="PF18314">
    <property type="entry name" value="FAS_I_H"/>
    <property type="match status" value="1"/>
</dbReference>
<name>A0A1Y1WPJ5_9FUNG</name>
<evidence type="ECO:0000313" key="10">
    <source>
        <dbReference type="EMBL" id="ORX75044.1"/>
    </source>
</evidence>
<dbReference type="GO" id="GO:0016787">
    <property type="term" value="F:hydrolase activity"/>
    <property type="evidence" value="ECO:0007669"/>
    <property type="project" value="UniProtKB-KW"/>
</dbReference>
<feature type="non-terminal residue" evidence="10">
    <location>
        <position position="2479"/>
    </location>
</feature>
<dbReference type="Pfam" id="PF17951">
    <property type="entry name" value="FAS_meander"/>
    <property type="match status" value="1"/>
</dbReference>
<evidence type="ECO:0000256" key="4">
    <source>
        <dbReference type="ARBA" id="ARBA00023002"/>
    </source>
</evidence>
<dbReference type="Gene3D" id="3.10.129.10">
    <property type="entry name" value="Hotdog Thioesterase"/>
    <property type="match status" value="1"/>
</dbReference>
<evidence type="ECO:0000259" key="5">
    <source>
        <dbReference type="Pfam" id="PF00698"/>
    </source>
</evidence>
<gene>
    <name evidence="10" type="ORF">DL89DRAFT_264824</name>
</gene>
<dbReference type="GO" id="GO:0004318">
    <property type="term" value="F:enoyl-[acyl-carrier-protein] reductase (NADH) activity"/>
    <property type="evidence" value="ECO:0007669"/>
    <property type="project" value="InterPro"/>
</dbReference>
<dbReference type="InterPro" id="IPR014043">
    <property type="entry name" value="Acyl_transferase_dom"/>
</dbReference>
<dbReference type="InterPro" id="IPR001227">
    <property type="entry name" value="Ac_transferase_dom_sf"/>
</dbReference>